<gene>
    <name evidence="3" type="ORF">A6R68_22948</name>
</gene>
<dbReference type="GO" id="GO:0030141">
    <property type="term" value="C:secretory granule"/>
    <property type="evidence" value="ECO:0007669"/>
    <property type="project" value="TreeGrafter"/>
</dbReference>
<dbReference type="GO" id="GO:0004252">
    <property type="term" value="F:serine-type endopeptidase activity"/>
    <property type="evidence" value="ECO:0007669"/>
    <property type="project" value="InterPro"/>
</dbReference>
<dbReference type="PANTHER" id="PTHR24271:SF94">
    <property type="entry name" value="KALLIKREIN-2"/>
    <property type="match status" value="1"/>
</dbReference>
<evidence type="ECO:0000313" key="3">
    <source>
        <dbReference type="EMBL" id="OBS83062.1"/>
    </source>
</evidence>
<dbReference type="InterPro" id="IPR001254">
    <property type="entry name" value="Trypsin_dom"/>
</dbReference>
<dbReference type="EMBL" id="LZPO01007963">
    <property type="protein sequence ID" value="OBS83062.1"/>
    <property type="molecule type" value="Genomic_DNA"/>
</dbReference>
<dbReference type="Proteomes" id="UP000092124">
    <property type="component" value="Unassembled WGS sequence"/>
</dbReference>
<dbReference type="AlphaFoldDB" id="A0A1A6HZA3"/>
<dbReference type="SUPFAM" id="SSF50494">
    <property type="entry name" value="Trypsin-like serine proteases"/>
    <property type="match status" value="1"/>
</dbReference>
<dbReference type="GO" id="GO:0031638">
    <property type="term" value="P:zymogen activation"/>
    <property type="evidence" value="ECO:0007669"/>
    <property type="project" value="TreeGrafter"/>
</dbReference>
<dbReference type="InterPro" id="IPR001314">
    <property type="entry name" value="Peptidase_S1A"/>
</dbReference>
<organism evidence="3 4">
    <name type="scientific">Neotoma lepida</name>
    <name type="common">Desert woodrat</name>
    <dbReference type="NCBI Taxonomy" id="56216"/>
    <lineage>
        <taxon>Eukaryota</taxon>
        <taxon>Metazoa</taxon>
        <taxon>Chordata</taxon>
        <taxon>Craniata</taxon>
        <taxon>Vertebrata</taxon>
        <taxon>Euteleostomi</taxon>
        <taxon>Mammalia</taxon>
        <taxon>Eutheria</taxon>
        <taxon>Euarchontoglires</taxon>
        <taxon>Glires</taxon>
        <taxon>Rodentia</taxon>
        <taxon>Myomorpha</taxon>
        <taxon>Muroidea</taxon>
        <taxon>Cricetidae</taxon>
        <taxon>Neotominae</taxon>
        <taxon>Neotoma</taxon>
    </lineage>
</organism>
<dbReference type="Pfam" id="PF00089">
    <property type="entry name" value="Trypsin"/>
    <property type="match status" value="1"/>
</dbReference>
<evidence type="ECO:0000256" key="1">
    <source>
        <dbReference type="ARBA" id="ARBA00023157"/>
    </source>
</evidence>
<dbReference type="Gene3D" id="2.40.10.10">
    <property type="entry name" value="Trypsin-like serine proteases"/>
    <property type="match status" value="3"/>
</dbReference>
<dbReference type="CDD" id="cd00190">
    <property type="entry name" value="Tryp_SPc"/>
    <property type="match status" value="1"/>
</dbReference>
<dbReference type="PROSITE" id="PS50240">
    <property type="entry name" value="TRYPSIN_DOM"/>
    <property type="match status" value="1"/>
</dbReference>
<feature type="non-terminal residue" evidence="3">
    <location>
        <position position="1"/>
    </location>
</feature>
<dbReference type="InterPro" id="IPR009003">
    <property type="entry name" value="Peptidase_S1_PA"/>
</dbReference>
<protein>
    <recommendedName>
        <fullName evidence="2">Peptidase S1 domain-containing protein</fullName>
    </recommendedName>
</protein>
<dbReference type="InterPro" id="IPR043504">
    <property type="entry name" value="Peptidase_S1_PA_chymotrypsin"/>
</dbReference>
<dbReference type="PRINTS" id="PR00722">
    <property type="entry name" value="CHYMOTRYPSIN"/>
</dbReference>
<dbReference type="GO" id="GO:0003073">
    <property type="term" value="P:regulation of systemic arterial blood pressure"/>
    <property type="evidence" value="ECO:0007669"/>
    <property type="project" value="TreeGrafter"/>
</dbReference>
<dbReference type="STRING" id="56216.A0A1A6HZA3"/>
<feature type="non-terminal residue" evidence="3">
    <location>
        <position position="191"/>
    </location>
</feature>
<name>A0A1A6HZA3_NEOLE</name>
<evidence type="ECO:0000259" key="2">
    <source>
        <dbReference type="PROSITE" id="PS50240"/>
    </source>
</evidence>
<dbReference type="InterPro" id="IPR033116">
    <property type="entry name" value="TRYPSIN_SER"/>
</dbReference>
<dbReference type="SMART" id="SM00020">
    <property type="entry name" value="Tryp_SPc"/>
    <property type="match status" value="1"/>
</dbReference>
<comment type="caution">
    <text evidence="3">The sequence shown here is derived from an EMBL/GenBank/DDBJ whole genome shotgun (WGS) entry which is preliminary data.</text>
</comment>
<keyword evidence="1" id="KW-1015">Disulfide bond</keyword>
<dbReference type="PROSITE" id="PS00135">
    <property type="entry name" value="TRYPSIN_SER"/>
    <property type="match status" value="1"/>
</dbReference>
<accession>A0A1A6HZA3</accession>
<reference evidence="3 4" key="1">
    <citation type="submission" date="2016-06" db="EMBL/GenBank/DDBJ databases">
        <title>The Draft Genome Sequence and Annotation of the Desert Woodrat Neotoma lepida.</title>
        <authorList>
            <person name="Campbell M."/>
            <person name="Oakeson K.F."/>
            <person name="Yandell M."/>
            <person name="Halpert J.R."/>
            <person name="Dearing D."/>
        </authorList>
    </citation>
    <scope>NUCLEOTIDE SEQUENCE [LARGE SCALE GENOMIC DNA]</scope>
    <source>
        <strain evidence="3">417</strain>
        <tissue evidence="3">Liver</tissue>
    </source>
</reference>
<evidence type="ECO:0000313" key="4">
    <source>
        <dbReference type="Proteomes" id="UP000092124"/>
    </source>
</evidence>
<feature type="domain" description="Peptidase S1" evidence="2">
    <location>
        <begin position="18"/>
        <end position="191"/>
    </location>
</feature>
<keyword evidence="4" id="KW-1185">Reference proteome</keyword>
<dbReference type="OrthoDB" id="546450at2759"/>
<proteinExistence type="predicted"/>
<dbReference type="PANTHER" id="PTHR24271">
    <property type="entry name" value="KALLIKREIN-RELATED"/>
    <property type="match status" value="1"/>
</dbReference>
<sequence length="191" mass="21385">PYPKFLSTRALPLIKSRIICGWECERHSQPWQLAVCHYGRALCVGVLVHPQWVLTAAHYISLRSVLHPLYNMSLLKPRFLSPNTDNSYNLMLLQLSEPASITEAVRVLSLPTEEPELESLCWHLAEVASSQITVSARMLQCVDFYLMSSDACKTAYLQKVTEFMLCARHWEGGKDTCMGDSGGPLACDGVL</sequence>